<dbReference type="InterPro" id="IPR044855">
    <property type="entry name" value="CoA-Trfase_III_dom3_sf"/>
</dbReference>
<evidence type="ECO:0000313" key="3">
    <source>
        <dbReference type="EMBL" id="QQB15222.1"/>
    </source>
</evidence>
<feature type="compositionally biased region" description="Basic and acidic residues" evidence="2">
    <location>
        <begin position="378"/>
        <end position="413"/>
    </location>
</feature>
<dbReference type="Gene3D" id="3.40.50.10540">
    <property type="entry name" value="Crotonobetainyl-coa:carnitine coa-transferase, domain 1"/>
    <property type="match status" value="1"/>
</dbReference>
<sequence length="413" mass="44853">MSAEDTTTSTEPLPLEGIRVIEFSHMVMGPSCGMILADLGAEVIKIEPRGGGDKTRYLPGSGSGLFPAFNRNKRSVQLDIAEAVDRDIALTLIDSADVVLENFRVGRMESLGFGYEELSARNPRLIYCSLKGFLTGPYGERTALDEVVQMLGGLAYMTGPPGQPLRAGASVNDIMGGMFGVIGILSALRVRERTGHGQVVNSALFENNAFLVGTHMAQAQLSDEPLRPMPTRRATWAVYDIFRDRDDSQVFVAAVSDGQWRDLCDEFGLTELADDRALADNQGRVDNRDRIHRVLQAALSHLSLDEIVEKCTQRGLPVAPVNTPADLTADPHLVASGALAATALPTGERVDVPLLPLTFDGAHLPKRSDVPAPGEHNGIYRDGEPETAHDRDDDVPDREEHAPDRTEERVQSP</sequence>
<dbReference type="RefSeq" id="WP_198500244.1">
    <property type="nucleotide sequence ID" value="NZ_CP065989.1"/>
</dbReference>
<accession>A0A7T4A0W8</accession>
<dbReference type="InterPro" id="IPR023606">
    <property type="entry name" value="CoA-Trfase_III_dom_1_sf"/>
</dbReference>
<keyword evidence="1 3" id="KW-0808">Transferase</keyword>
<proteinExistence type="predicted"/>
<evidence type="ECO:0000313" key="4">
    <source>
        <dbReference type="Proteomes" id="UP000595374"/>
    </source>
</evidence>
<evidence type="ECO:0000256" key="2">
    <source>
        <dbReference type="SAM" id="MobiDB-lite"/>
    </source>
</evidence>
<dbReference type="SUPFAM" id="SSF89796">
    <property type="entry name" value="CoA-transferase family III (CaiB/BaiF)"/>
    <property type="match status" value="1"/>
</dbReference>
<name>A0A7T4A0W8_9MICO</name>
<dbReference type="Gene3D" id="3.30.1540.10">
    <property type="entry name" value="formyl-coa transferase, domain 3"/>
    <property type="match status" value="1"/>
</dbReference>
<dbReference type="PANTHER" id="PTHR48207">
    <property type="entry name" value="SUCCINATE--HYDROXYMETHYLGLUTARATE COA-TRANSFERASE"/>
    <property type="match status" value="1"/>
</dbReference>
<reference evidence="3 4" key="1">
    <citation type="submission" date="2020-12" db="EMBL/GenBank/DDBJ databases">
        <title>FDA dAtabase for Regulatory Grade micrObial Sequences (FDA-ARGOS): Supporting development and validation of Infectious Disease Dx tests.</title>
        <authorList>
            <person name="Sproer C."/>
            <person name="Gronow S."/>
            <person name="Severitt S."/>
            <person name="Schroder I."/>
            <person name="Tallon L."/>
            <person name="Sadzewicz L."/>
            <person name="Zhao X."/>
            <person name="Boylan J."/>
            <person name="Ott S."/>
            <person name="Bowen H."/>
            <person name="Vavikolanu K."/>
            <person name="Mehta A."/>
            <person name="Aluvathingal J."/>
            <person name="Nadendla S."/>
            <person name="Lowell S."/>
            <person name="Myers T."/>
            <person name="Yan Y."/>
            <person name="Sichtig H."/>
        </authorList>
    </citation>
    <scope>NUCLEOTIDE SEQUENCE [LARGE SCALE GENOMIC DNA]</scope>
    <source>
        <strain evidence="3 4">FDAARGOS_990</strain>
    </source>
</reference>
<protein>
    <submittedName>
        <fullName evidence="3">CoA transferase</fullName>
    </submittedName>
</protein>
<dbReference type="AlphaFoldDB" id="A0A7T4A0W8"/>
<dbReference type="Pfam" id="PF02515">
    <property type="entry name" value="CoA_transf_3"/>
    <property type="match status" value="1"/>
</dbReference>
<evidence type="ECO:0000256" key="1">
    <source>
        <dbReference type="ARBA" id="ARBA00022679"/>
    </source>
</evidence>
<dbReference type="Proteomes" id="UP000595374">
    <property type="component" value="Chromosome"/>
</dbReference>
<dbReference type="GO" id="GO:0008410">
    <property type="term" value="F:CoA-transferase activity"/>
    <property type="evidence" value="ECO:0007669"/>
    <property type="project" value="TreeGrafter"/>
</dbReference>
<dbReference type="PANTHER" id="PTHR48207:SF3">
    <property type="entry name" value="SUCCINATE--HYDROXYMETHYLGLUTARATE COA-TRANSFERASE"/>
    <property type="match status" value="1"/>
</dbReference>
<dbReference type="InterPro" id="IPR050483">
    <property type="entry name" value="CoA-transferase_III_domain"/>
</dbReference>
<organism evidence="3 4">
    <name type="scientific">Brevibacterium casei</name>
    <dbReference type="NCBI Taxonomy" id="33889"/>
    <lineage>
        <taxon>Bacteria</taxon>
        <taxon>Bacillati</taxon>
        <taxon>Actinomycetota</taxon>
        <taxon>Actinomycetes</taxon>
        <taxon>Micrococcales</taxon>
        <taxon>Brevibacteriaceae</taxon>
        <taxon>Brevibacterium</taxon>
    </lineage>
</organism>
<gene>
    <name evidence="3" type="ORF">I6H47_04510</name>
</gene>
<dbReference type="EMBL" id="CP065989">
    <property type="protein sequence ID" value="QQB15222.1"/>
    <property type="molecule type" value="Genomic_DNA"/>
</dbReference>
<dbReference type="InterPro" id="IPR003673">
    <property type="entry name" value="CoA-Trfase_fam_III"/>
</dbReference>
<feature type="region of interest" description="Disordered" evidence="2">
    <location>
        <begin position="360"/>
        <end position="413"/>
    </location>
</feature>